<feature type="region of interest" description="Disordered" evidence="1">
    <location>
        <begin position="1"/>
        <end position="23"/>
    </location>
</feature>
<sequence>MALTTRRTSRITPPPGPSSGHKADTIKKTKFFHAYDKEISFKSLRQIVKDEFTIKSTARRWLKQRENMGTLAYRHTRGRLGKLRKPLKITKVMCKKLVDPYTNGGQIYKCAFMKKEILGKNKDEQVAYGQEYKDKTKEDFWSFQALGILRELRKRYDDENIMERGERKGVKFHVATWIT</sequence>
<evidence type="ECO:0000313" key="2">
    <source>
        <dbReference type="EMBL" id="PMD43853.1"/>
    </source>
</evidence>
<dbReference type="AlphaFoldDB" id="A0A2J6RZA7"/>
<protein>
    <submittedName>
        <fullName evidence="2">Uncharacterized protein</fullName>
    </submittedName>
</protein>
<dbReference type="OrthoDB" id="3558968at2759"/>
<evidence type="ECO:0000256" key="1">
    <source>
        <dbReference type="SAM" id="MobiDB-lite"/>
    </source>
</evidence>
<evidence type="ECO:0000313" key="3">
    <source>
        <dbReference type="Proteomes" id="UP000235786"/>
    </source>
</evidence>
<keyword evidence="3" id="KW-1185">Reference proteome</keyword>
<name>A0A2J6RZA7_HYAVF</name>
<accession>A0A2J6RZA7</accession>
<dbReference type="EMBL" id="KZ613941">
    <property type="protein sequence ID" value="PMD43853.1"/>
    <property type="molecule type" value="Genomic_DNA"/>
</dbReference>
<proteinExistence type="predicted"/>
<reference evidence="2 3" key="1">
    <citation type="submission" date="2016-04" db="EMBL/GenBank/DDBJ databases">
        <title>A degradative enzymes factory behind the ericoid mycorrhizal symbiosis.</title>
        <authorList>
            <consortium name="DOE Joint Genome Institute"/>
            <person name="Martino E."/>
            <person name="Morin E."/>
            <person name="Grelet G."/>
            <person name="Kuo A."/>
            <person name="Kohler A."/>
            <person name="Daghino S."/>
            <person name="Barry K."/>
            <person name="Choi C."/>
            <person name="Cichocki N."/>
            <person name="Clum A."/>
            <person name="Copeland A."/>
            <person name="Hainaut M."/>
            <person name="Haridas S."/>
            <person name="Labutti K."/>
            <person name="Lindquist E."/>
            <person name="Lipzen A."/>
            <person name="Khouja H.-R."/>
            <person name="Murat C."/>
            <person name="Ohm R."/>
            <person name="Olson A."/>
            <person name="Spatafora J."/>
            <person name="Veneault-Fourrey C."/>
            <person name="Henrissat B."/>
            <person name="Grigoriev I."/>
            <person name="Martin F."/>
            <person name="Perotto S."/>
        </authorList>
    </citation>
    <scope>NUCLEOTIDE SEQUENCE [LARGE SCALE GENOMIC DNA]</scope>
    <source>
        <strain evidence="2 3">F</strain>
    </source>
</reference>
<dbReference type="Proteomes" id="UP000235786">
    <property type="component" value="Unassembled WGS sequence"/>
</dbReference>
<gene>
    <name evidence="2" type="ORF">L207DRAFT_552337</name>
</gene>
<organism evidence="2 3">
    <name type="scientific">Hyaloscypha variabilis (strain UAMH 11265 / GT02V1 / F)</name>
    <name type="common">Meliniomyces variabilis</name>
    <dbReference type="NCBI Taxonomy" id="1149755"/>
    <lineage>
        <taxon>Eukaryota</taxon>
        <taxon>Fungi</taxon>
        <taxon>Dikarya</taxon>
        <taxon>Ascomycota</taxon>
        <taxon>Pezizomycotina</taxon>
        <taxon>Leotiomycetes</taxon>
        <taxon>Helotiales</taxon>
        <taxon>Hyaloscyphaceae</taxon>
        <taxon>Hyaloscypha</taxon>
        <taxon>Hyaloscypha variabilis</taxon>
    </lineage>
</organism>